<reference evidence="1 2" key="1">
    <citation type="submission" date="2023-07" db="EMBL/GenBank/DDBJ databases">
        <title>Sorghum-associated microbial communities from plants grown in Nebraska, USA.</title>
        <authorList>
            <person name="Schachtman D."/>
        </authorList>
    </citation>
    <scope>NUCLEOTIDE SEQUENCE [LARGE SCALE GENOMIC DNA]</scope>
    <source>
        <strain evidence="1 2">BE124</strain>
    </source>
</reference>
<name>A0ABU1S0G0_9FLAO</name>
<gene>
    <name evidence="1" type="ORF">J2W95_001172</name>
</gene>
<keyword evidence="2" id="KW-1185">Reference proteome</keyword>
<protein>
    <submittedName>
        <fullName evidence="1">Uncharacterized protein</fullName>
    </submittedName>
</protein>
<dbReference type="Proteomes" id="UP001261871">
    <property type="component" value="Unassembled WGS sequence"/>
</dbReference>
<proteinExistence type="predicted"/>
<organism evidence="1 2">
    <name type="scientific">Flavobacterium granuli</name>
    <dbReference type="NCBI Taxonomy" id="280093"/>
    <lineage>
        <taxon>Bacteria</taxon>
        <taxon>Pseudomonadati</taxon>
        <taxon>Bacteroidota</taxon>
        <taxon>Flavobacteriia</taxon>
        <taxon>Flavobacteriales</taxon>
        <taxon>Flavobacteriaceae</taxon>
        <taxon>Flavobacterium</taxon>
    </lineage>
</organism>
<sequence>MYTFNEIRLIFTRCRDFAELEKVCEGFLLIVNDGGLTVEQERYARTQSLVRFRQLKV</sequence>
<accession>A0ABU1S0G0</accession>
<dbReference type="EMBL" id="JAVDTX010000002">
    <property type="protein sequence ID" value="MDR6844481.1"/>
    <property type="molecule type" value="Genomic_DNA"/>
</dbReference>
<evidence type="ECO:0000313" key="2">
    <source>
        <dbReference type="Proteomes" id="UP001261871"/>
    </source>
</evidence>
<evidence type="ECO:0000313" key="1">
    <source>
        <dbReference type="EMBL" id="MDR6844481.1"/>
    </source>
</evidence>
<comment type="caution">
    <text evidence="1">The sequence shown here is derived from an EMBL/GenBank/DDBJ whole genome shotgun (WGS) entry which is preliminary data.</text>
</comment>